<dbReference type="EMBL" id="NKHF01000055">
    <property type="protein sequence ID" value="PCK31424.1"/>
    <property type="molecule type" value="Genomic_DNA"/>
</dbReference>
<dbReference type="Proteomes" id="UP000228621">
    <property type="component" value="Unassembled WGS sequence"/>
</dbReference>
<protein>
    <submittedName>
        <fullName evidence="1">Uncharacterized protein</fullName>
    </submittedName>
</protein>
<sequence length="110" mass="12698">MSVETAYIKSGRNTIIHKEKKLDLVIVNGEAHPKIKVTATGLVPFKEELPKNRREAKERYLEVVHVSSIDVFGEVKRLLFIQALDGREYKVDYSKIGTKLFVRIHQESYL</sequence>
<evidence type="ECO:0000313" key="2">
    <source>
        <dbReference type="Proteomes" id="UP000228621"/>
    </source>
</evidence>
<evidence type="ECO:0000313" key="1">
    <source>
        <dbReference type="EMBL" id="PCK31424.1"/>
    </source>
</evidence>
<organism evidence="1 2">
    <name type="scientific">Pseudoalteromonas piscicida</name>
    <dbReference type="NCBI Taxonomy" id="43662"/>
    <lineage>
        <taxon>Bacteria</taxon>
        <taxon>Pseudomonadati</taxon>
        <taxon>Pseudomonadota</taxon>
        <taxon>Gammaproteobacteria</taxon>
        <taxon>Alteromonadales</taxon>
        <taxon>Pseudoalteromonadaceae</taxon>
        <taxon>Pseudoalteromonas</taxon>
    </lineage>
</organism>
<gene>
    <name evidence="1" type="ORF">CEX98_12305</name>
</gene>
<reference evidence="2" key="1">
    <citation type="journal article" date="2019" name="Genome Announc.">
        <title>Draft Genome Sequence of Pseudoalteromonas piscicida Strain 36Y ROTHPW, an Hypersaline Seawater Isolate from the South Coast of Sonora, Mexico.</title>
        <authorList>
            <person name="Sanchez-Diaz R."/>
            <person name="Molina-Garza Z.J."/>
            <person name="Cruz-Suarez L.E."/>
            <person name="Selvin J."/>
            <person name="Kiran G.S."/>
            <person name="Ibarra-Gamez J.C."/>
            <person name="Gomez-Gil B."/>
            <person name="Galaviz-Silva L."/>
        </authorList>
    </citation>
    <scope>NUCLEOTIDE SEQUENCE [LARGE SCALE GENOMIC DNA]</scope>
    <source>
        <strain evidence="2">36Y_RITHPW</strain>
    </source>
</reference>
<dbReference type="RefSeq" id="WP_099642367.1">
    <property type="nucleotide sequence ID" value="NZ_JAQPZX010000012.1"/>
</dbReference>
<keyword evidence="2" id="KW-1185">Reference proteome</keyword>
<accession>A0A2A5JPM7</accession>
<comment type="caution">
    <text evidence="1">The sequence shown here is derived from an EMBL/GenBank/DDBJ whole genome shotgun (WGS) entry which is preliminary data.</text>
</comment>
<dbReference type="AlphaFoldDB" id="A0A2A5JPM7"/>
<name>A0A2A5JPM7_PSEO7</name>
<proteinExistence type="predicted"/>
<dbReference type="OrthoDB" id="6322161at2"/>